<dbReference type="EMBL" id="MN739228">
    <property type="protein sequence ID" value="QHS94646.1"/>
    <property type="molecule type" value="Genomic_DNA"/>
</dbReference>
<accession>A0A6C0BR23</accession>
<organism evidence="2">
    <name type="scientific">viral metagenome</name>
    <dbReference type="NCBI Taxonomy" id="1070528"/>
    <lineage>
        <taxon>unclassified sequences</taxon>
        <taxon>metagenomes</taxon>
        <taxon>organismal metagenomes</taxon>
    </lineage>
</organism>
<feature type="compositionally biased region" description="Basic residues" evidence="1">
    <location>
        <begin position="289"/>
        <end position="316"/>
    </location>
</feature>
<feature type="region of interest" description="Disordered" evidence="1">
    <location>
        <begin position="146"/>
        <end position="199"/>
    </location>
</feature>
<sequence length="316" mass="34923">MDSEMQRILSMRREARDNIMKKFGLVTGSEMLADHSELKAKGLRERAARLRTNGSPEALAAAAEAEKHAIFAKMEADHYRGLAVRARETIRKRKIKDGQMTSPHDMDSLTYILGLSSLNEESQGASDPHDMVNLADMLRSSTLSDVSQGAYDPRDMEGLADMPGSSTLSEVSQGKSKKRRGVESARSAPAKWADHDRTSAAVARLQGAKQRRDDASWFSNQAIRAAQAAPTDPVLMENSARAKEAEDAAMAEFKTTKLDTLRGEKVGGAVVSRIGSELPLQTRNSNGGRKTRGRKSRGRKTRGRKSRRRKSRRRKF</sequence>
<evidence type="ECO:0000256" key="1">
    <source>
        <dbReference type="SAM" id="MobiDB-lite"/>
    </source>
</evidence>
<name>A0A6C0BR23_9ZZZZ</name>
<reference evidence="2" key="1">
    <citation type="journal article" date="2020" name="Nature">
        <title>Giant virus diversity and host interactions through global metagenomics.</title>
        <authorList>
            <person name="Schulz F."/>
            <person name="Roux S."/>
            <person name="Paez-Espino D."/>
            <person name="Jungbluth S."/>
            <person name="Walsh D.A."/>
            <person name="Denef V.J."/>
            <person name="McMahon K.D."/>
            <person name="Konstantinidis K.T."/>
            <person name="Eloe-Fadrosh E.A."/>
            <person name="Kyrpides N.C."/>
            <person name="Woyke T."/>
        </authorList>
    </citation>
    <scope>NUCLEOTIDE SEQUENCE</scope>
    <source>
        <strain evidence="2">GVMAG-M-3300018416-45</strain>
    </source>
</reference>
<evidence type="ECO:0000313" key="2">
    <source>
        <dbReference type="EMBL" id="QHS94646.1"/>
    </source>
</evidence>
<proteinExistence type="predicted"/>
<protein>
    <submittedName>
        <fullName evidence="2">Uncharacterized protein</fullName>
    </submittedName>
</protein>
<dbReference type="AlphaFoldDB" id="A0A6C0BR23"/>
<feature type="compositionally biased region" description="Polar residues" evidence="1">
    <location>
        <begin position="164"/>
        <end position="174"/>
    </location>
</feature>
<feature type="region of interest" description="Disordered" evidence="1">
    <location>
        <begin position="270"/>
        <end position="316"/>
    </location>
</feature>